<dbReference type="PANTHER" id="PTHR33908">
    <property type="entry name" value="MANNOSYLTRANSFERASE YKCB-RELATED"/>
    <property type="match status" value="1"/>
</dbReference>
<feature type="transmembrane region" description="Helical" evidence="8">
    <location>
        <begin position="278"/>
        <end position="296"/>
    </location>
</feature>
<dbReference type="PANTHER" id="PTHR33908:SF11">
    <property type="entry name" value="MEMBRANE PROTEIN"/>
    <property type="match status" value="1"/>
</dbReference>
<keyword evidence="3" id="KW-0328">Glycosyltransferase</keyword>
<evidence type="ECO:0000256" key="1">
    <source>
        <dbReference type="ARBA" id="ARBA00004651"/>
    </source>
</evidence>
<comment type="caution">
    <text evidence="10">The sequence shown here is derived from an EMBL/GenBank/DDBJ whole genome shotgun (WGS) entry which is preliminary data.</text>
</comment>
<accession>A0ABR7TS93</accession>
<evidence type="ECO:0000256" key="5">
    <source>
        <dbReference type="ARBA" id="ARBA00022692"/>
    </source>
</evidence>
<keyword evidence="11" id="KW-1185">Reference proteome</keyword>
<keyword evidence="2" id="KW-1003">Cell membrane</keyword>
<evidence type="ECO:0000256" key="4">
    <source>
        <dbReference type="ARBA" id="ARBA00022679"/>
    </source>
</evidence>
<dbReference type="Proteomes" id="UP000659124">
    <property type="component" value="Unassembled WGS sequence"/>
</dbReference>
<protein>
    <submittedName>
        <fullName evidence="10">Glycosyltransferase family 39 protein</fullName>
    </submittedName>
</protein>
<gene>
    <name evidence="10" type="ORF">ICL07_18260</name>
</gene>
<feature type="transmembrane region" description="Helical" evidence="8">
    <location>
        <begin position="122"/>
        <end position="153"/>
    </location>
</feature>
<evidence type="ECO:0000256" key="7">
    <source>
        <dbReference type="ARBA" id="ARBA00023136"/>
    </source>
</evidence>
<dbReference type="InterPro" id="IPR050297">
    <property type="entry name" value="LipidA_mod_glycosyltrf_83"/>
</dbReference>
<evidence type="ECO:0000256" key="6">
    <source>
        <dbReference type="ARBA" id="ARBA00022989"/>
    </source>
</evidence>
<feature type="transmembrane region" description="Helical" evidence="8">
    <location>
        <begin position="303"/>
        <end position="322"/>
    </location>
</feature>
<keyword evidence="5 8" id="KW-0812">Transmembrane</keyword>
<evidence type="ECO:0000256" key="8">
    <source>
        <dbReference type="SAM" id="Phobius"/>
    </source>
</evidence>
<feature type="transmembrane region" description="Helical" evidence="8">
    <location>
        <begin position="210"/>
        <end position="232"/>
    </location>
</feature>
<feature type="domain" description="Glycosyltransferase RgtA/B/C/D-like" evidence="9">
    <location>
        <begin position="23"/>
        <end position="183"/>
    </location>
</feature>
<name>A0ABR7TS93_9BACT</name>
<evidence type="ECO:0000259" key="9">
    <source>
        <dbReference type="Pfam" id="PF13231"/>
    </source>
</evidence>
<comment type="subcellular location">
    <subcellularLocation>
        <location evidence="1">Cell membrane</location>
        <topology evidence="1">Multi-pass membrane protein</topology>
    </subcellularLocation>
</comment>
<dbReference type="Pfam" id="PF13231">
    <property type="entry name" value="PMT_2"/>
    <property type="match status" value="1"/>
</dbReference>
<feature type="transmembrane region" description="Helical" evidence="8">
    <location>
        <begin position="252"/>
        <end position="272"/>
    </location>
</feature>
<feature type="transmembrane region" description="Helical" evidence="8">
    <location>
        <begin position="44"/>
        <end position="62"/>
    </location>
</feature>
<keyword evidence="4" id="KW-0808">Transferase</keyword>
<dbReference type="InterPro" id="IPR038731">
    <property type="entry name" value="RgtA/B/C-like"/>
</dbReference>
<evidence type="ECO:0000256" key="2">
    <source>
        <dbReference type="ARBA" id="ARBA00022475"/>
    </source>
</evidence>
<evidence type="ECO:0000313" key="10">
    <source>
        <dbReference type="EMBL" id="MBC9932336.1"/>
    </source>
</evidence>
<keyword evidence="7 8" id="KW-0472">Membrane</keyword>
<dbReference type="RefSeq" id="WP_188089463.1">
    <property type="nucleotide sequence ID" value="NZ_JACVFC010000002.1"/>
</dbReference>
<keyword evidence="6 8" id="KW-1133">Transmembrane helix</keyword>
<organism evidence="10 11">
    <name type="scientific">Chitinophaga qingshengii</name>
    <dbReference type="NCBI Taxonomy" id="1569794"/>
    <lineage>
        <taxon>Bacteria</taxon>
        <taxon>Pseudomonadati</taxon>
        <taxon>Bacteroidota</taxon>
        <taxon>Chitinophagia</taxon>
        <taxon>Chitinophagales</taxon>
        <taxon>Chitinophagaceae</taxon>
        <taxon>Chitinophaga</taxon>
    </lineage>
</organism>
<reference evidence="10 11" key="1">
    <citation type="submission" date="2020-09" db="EMBL/GenBank/DDBJ databases">
        <title>Genome sequences of type strains of Chitinophaga qingshengii and Chitinophaga varians.</title>
        <authorList>
            <person name="Kittiwongwattana C."/>
        </authorList>
    </citation>
    <scope>NUCLEOTIDE SEQUENCE [LARGE SCALE GENOMIC DNA]</scope>
    <source>
        <strain evidence="10 11">JCM 30026</strain>
    </source>
</reference>
<evidence type="ECO:0000256" key="3">
    <source>
        <dbReference type="ARBA" id="ARBA00022676"/>
    </source>
</evidence>
<feature type="transmembrane region" description="Helical" evidence="8">
    <location>
        <begin position="165"/>
        <end position="185"/>
    </location>
</feature>
<sequence>MGLMPQDAYYFFYGQHLALSYFDHPPMLAYTLRIFTDVLGRHAWVIKLADTLVTIGTLLVFYRLATLFLSRRRAWHAGLLLYSTLMITLLSLVSTPDVPLMLWWGVSLLALYKAVFEGRRMAWIGVGIAMGLAFDSKYTGIFLPAGTILFLLLCAPYRRYLWSPWLLLAIAFFLLTISPVVIWNVDNQFASFRFQSSGRVGGLELHPMDFFGVIGHQAFILGPVLLGALVYYLYKAFGHYRRKAWRVPARQLFLFCFFLPLFLIFMLISPIYWVKLNWMMPAYITGIIWVSAWMGIRYIRWQWVVSLVVHLAMAVEILFYPVPIHSDDTMIGWEGLGKGVQAVRNEYPDDFIFSADDYKTSAMLNFYLHEMVYSRNVIGENALQFDYIGTNLRRLEGRNAIFINSLTDVDDDKDEQAFVKDLRPYFAGIEPLPPIIVKLHGRVVRKFLVFRCFDYQPPTQPAAE</sequence>
<dbReference type="EMBL" id="JACVFC010000002">
    <property type="protein sequence ID" value="MBC9932336.1"/>
    <property type="molecule type" value="Genomic_DNA"/>
</dbReference>
<evidence type="ECO:0000313" key="11">
    <source>
        <dbReference type="Proteomes" id="UP000659124"/>
    </source>
</evidence>
<feature type="transmembrane region" description="Helical" evidence="8">
    <location>
        <begin position="74"/>
        <end position="93"/>
    </location>
</feature>
<proteinExistence type="predicted"/>